<name>A0AAN6J0D8_EXODE</name>
<dbReference type="GO" id="GO:0043456">
    <property type="term" value="P:regulation of pentose-phosphate shunt"/>
    <property type="evidence" value="ECO:0007669"/>
    <property type="project" value="TreeGrafter"/>
</dbReference>
<dbReference type="PANTHER" id="PTHR46517:SF1">
    <property type="entry name" value="FRUCTOSE-2,6-BISPHOSPHATASE TIGAR"/>
    <property type="match status" value="1"/>
</dbReference>
<evidence type="ECO:0008006" key="5">
    <source>
        <dbReference type="Google" id="ProtNLM"/>
    </source>
</evidence>
<protein>
    <recommendedName>
        <fullName evidence="5">Phosphoglycerate mutase</fullName>
    </recommendedName>
</protein>
<sequence>MRLFLVRHGETEHNVAGLLAGVSDSRLTNHGVLQTQRLGQYLAAHRNLRFTHIYASDLQRAYMTAEEIQRHQLGQWSLQHSVPEVVKLDLLREQDFGSFELLPWASKRAQQAFESHPPVSADQNFRPQETSESMATRAQIFLDNFIMPLLATGPDNLLNSTNPMSQDCVAVVSHGLFLSVLWQSLLRKFNAGSVRLGPNIEVGGYLRPLEYLPSWNNTAFLEVTIERPTAIAPTDASPLNLTSDTAAPTPNLDGHSMVVHAINGRDHLVDLKRARGGLGSVPYDARQKSLLGFFKPSQGMAP</sequence>
<feature type="binding site" evidence="2">
    <location>
        <position position="60"/>
    </location>
    <ligand>
        <name>substrate</name>
    </ligand>
</feature>
<dbReference type="PROSITE" id="PS00175">
    <property type="entry name" value="PG_MUTASE"/>
    <property type="match status" value="1"/>
</dbReference>
<gene>
    <name evidence="3" type="ORF">HRR80_002022</name>
</gene>
<dbReference type="InterPro" id="IPR051695">
    <property type="entry name" value="Phosphoglycerate_Mutase"/>
</dbReference>
<feature type="binding site" evidence="2">
    <location>
        <begin position="7"/>
        <end position="14"/>
    </location>
    <ligand>
        <name>substrate</name>
    </ligand>
</feature>
<reference evidence="3" key="1">
    <citation type="submission" date="2023-01" db="EMBL/GenBank/DDBJ databases">
        <title>Exophiala dermititidis isolated from Cystic Fibrosis Patient.</title>
        <authorList>
            <person name="Kurbessoian T."/>
            <person name="Crocker A."/>
            <person name="Murante D."/>
            <person name="Hogan D.A."/>
            <person name="Stajich J.E."/>
        </authorList>
    </citation>
    <scope>NUCLEOTIDE SEQUENCE</scope>
    <source>
        <strain evidence="3">Ex8</strain>
    </source>
</reference>
<organism evidence="3 4">
    <name type="scientific">Exophiala dermatitidis</name>
    <name type="common">Black yeast-like fungus</name>
    <name type="synonym">Wangiella dermatitidis</name>
    <dbReference type="NCBI Taxonomy" id="5970"/>
    <lineage>
        <taxon>Eukaryota</taxon>
        <taxon>Fungi</taxon>
        <taxon>Dikarya</taxon>
        <taxon>Ascomycota</taxon>
        <taxon>Pezizomycotina</taxon>
        <taxon>Eurotiomycetes</taxon>
        <taxon>Chaetothyriomycetidae</taxon>
        <taxon>Chaetothyriales</taxon>
        <taxon>Herpotrichiellaceae</taxon>
        <taxon>Exophiala</taxon>
    </lineage>
</organism>
<dbReference type="InterPro" id="IPR001345">
    <property type="entry name" value="PG/BPGM_mutase_AS"/>
</dbReference>
<dbReference type="CDD" id="cd07067">
    <property type="entry name" value="HP_PGM_like"/>
    <property type="match status" value="1"/>
</dbReference>
<dbReference type="SUPFAM" id="SSF53254">
    <property type="entry name" value="Phosphoglycerate mutase-like"/>
    <property type="match status" value="1"/>
</dbReference>
<dbReference type="InterPro" id="IPR013078">
    <property type="entry name" value="His_Pase_superF_clade-1"/>
</dbReference>
<proteinExistence type="predicted"/>
<dbReference type="GO" id="GO:0004331">
    <property type="term" value="F:fructose-2,6-bisphosphate 2-phosphatase activity"/>
    <property type="evidence" value="ECO:0007669"/>
    <property type="project" value="TreeGrafter"/>
</dbReference>
<keyword evidence="1" id="KW-0378">Hydrolase</keyword>
<dbReference type="InterPro" id="IPR029033">
    <property type="entry name" value="His_PPase_superfam"/>
</dbReference>
<evidence type="ECO:0000256" key="1">
    <source>
        <dbReference type="ARBA" id="ARBA00022801"/>
    </source>
</evidence>
<accession>A0AAN6J0D8</accession>
<dbReference type="PANTHER" id="PTHR46517">
    <property type="entry name" value="FRUCTOSE-2,6-BISPHOSPHATASE TIGAR"/>
    <property type="match status" value="1"/>
</dbReference>
<dbReference type="GO" id="GO:0005829">
    <property type="term" value="C:cytosol"/>
    <property type="evidence" value="ECO:0007669"/>
    <property type="project" value="TreeGrafter"/>
</dbReference>
<dbReference type="Proteomes" id="UP001161757">
    <property type="component" value="Unassembled WGS sequence"/>
</dbReference>
<evidence type="ECO:0000256" key="2">
    <source>
        <dbReference type="PIRSR" id="PIRSR613078-2"/>
    </source>
</evidence>
<dbReference type="GO" id="GO:0045820">
    <property type="term" value="P:negative regulation of glycolytic process"/>
    <property type="evidence" value="ECO:0007669"/>
    <property type="project" value="TreeGrafter"/>
</dbReference>
<dbReference type="EMBL" id="JAJGCB010000003">
    <property type="protein sequence ID" value="KAJ8993511.1"/>
    <property type="molecule type" value="Genomic_DNA"/>
</dbReference>
<evidence type="ECO:0000313" key="3">
    <source>
        <dbReference type="EMBL" id="KAJ8993511.1"/>
    </source>
</evidence>
<dbReference type="SMART" id="SM00855">
    <property type="entry name" value="PGAM"/>
    <property type="match status" value="1"/>
</dbReference>
<evidence type="ECO:0000313" key="4">
    <source>
        <dbReference type="Proteomes" id="UP001161757"/>
    </source>
</evidence>
<dbReference type="Gene3D" id="3.40.50.1240">
    <property type="entry name" value="Phosphoglycerate mutase-like"/>
    <property type="match status" value="1"/>
</dbReference>
<comment type="caution">
    <text evidence="3">The sequence shown here is derived from an EMBL/GenBank/DDBJ whole genome shotgun (WGS) entry which is preliminary data.</text>
</comment>
<dbReference type="Pfam" id="PF00300">
    <property type="entry name" value="His_Phos_1"/>
    <property type="match status" value="1"/>
</dbReference>
<dbReference type="AlphaFoldDB" id="A0AAN6J0D8"/>